<keyword evidence="1 9" id="KW-0436">Ligase</keyword>
<keyword evidence="9" id="KW-0460">Magnesium</keyword>
<dbReference type="SUPFAM" id="SSF53244">
    <property type="entry name" value="MurD-like peptide ligases, peptide-binding domain"/>
    <property type="match status" value="1"/>
</dbReference>
<accession>A0A3E0U810</accession>
<comment type="pathway">
    <text evidence="9">Cell wall biogenesis; peptidoglycan recycling.</text>
</comment>
<dbReference type="UniPathway" id="UPA00544"/>
<evidence type="ECO:0000313" key="13">
    <source>
        <dbReference type="EMBL" id="REL32677.1"/>
    </source>
</evidence>
<dbReference type="NCBIfam" id="TIGR01081">
    <property type="entry name" value="mpl"/>
    <property type="match status" value="1"/>
</dbReference>
<evidence type="ECO:0000259" key="10">
    <source>
        <dbReference type="Pfam" id="PF01225"/>
    </source>
</evidence>
<comment type="cofactor">
    <cofactor evidence="9">
        <name>Mg(2+)</name>
        <dbReference type="ChEBI" id="CHEBI:18420"/>
    </cofactor>
</comment>
<dbReference type="Pfam" id="PF08245">
    <property type="entry name" value="Mur_ligase_M"/>
    <property type="match status" value="1"/>
</dbReference>
<dbReference type="InterPro" id="IPR000713">
    <property type="entry name" value="Mur_ligase_N"/>
</dbReference>
<dbReference type="HAMAP" id="MF_02020">
    <property type="entry name" value="Mpl"/>
    <property type="match status" value="1"/>
</dbReference>
<dbReference type="Pfam" id="PF02875">
    <property type="entry name" value="Mur_ligase_C"/>
    <property type="match status" value="1"/>
</dbReference>
<dbReference type="InterPro" id="IPR036615">
    <property type="entry name" value="Mur_ligase_C_dom_sf"/>
</dbReference>
<sequence>MKHVHILGICGTFMGGIAAIAKQLGFRVSGCDANVYPPMSTQLEALGIELMQGYDIAHLSDEPDMVIVGNAMARGNPMVEYVLDRNIPYTSGPQWLLENVLKDRWVLAVSGTHGKTTTSSMLTWILEYAHMKPGYLIGGVPQNFEVSARLGDAPFFVIEADEYDTAFFDKRSKFVHYRPRTLVINNMEFDHADIFNDISDIQRQFHHLIRMVPSNGLVLSPANETYINETLEQGCWTPTEQAHGCAQSEEKSAGWQAIKLAEDGSEFEVYFNGELQGTVRWSLIGDFNIDNALMAIGAARHAGVPSHIAIEALAEYINTKRRLELRGTINNIKVYDDFAHHPTAIAKTLSAMRAHVASHDNKGRVLAVLEPRSNTMKSGVHKDTLGKSLAQADEVYIFQGEKVQWSVADIAEQCQQTCIAEADIDVLVAKVTAAAQPADHIVVMSNGGFGGFHNKLLAALSQKHEHNVELAAKKTNERLKQV</sequence>
<evidence type="ECO:0000256" key="5">
    <source>
        <dbReference type="ARBA" id="ARBA00022960"/>
    </source>
</evidence>
<keyword evidence="2 9" id="KW-0132">Cell division</keyword>
<dbReference type="AlphaFoldDB" id="A0A3E0U810"/>
<dbReference type="InterPro" id="IPR036565">
    <property type="entry name" value="Mur-like_cat_sf"/>
</dbReference>
<feature type="domain" description="Mur ligase C-terminal" evidence="11">
    <location>
        <begin position="321"/>
        <end position="447"/>
    </location>
</feature>
<keyword evidence="6 9" id="KW-0573">Peptidoglycan synthesis</keyword>
<feature type="binding site" evidence="9">
    <location>
        <begin position="111"/>
        <end position="117"/>
    </location>
    <ligand>
        <name>ATP</name>
        <dbReference type="ChEBI" id="CHEBI:30616"/>
    </ligand>
</feature>
<dbReference type="GO" id="GO:0051301">
    <property type="term" value="P:cell division"/>
    <property type="evidence" value="ECO:0007669"/>
    <property type="project" value="UniProtKB-KW"/>
</dbReference>
<dbReference type="InterPro" id="IPR050061">
    <property type="entry name" value="MurCDEF_pg_biosynth"/>
</dbReference>
<dbReference type="GO" id="GO:0009254">
    <property type="term" value="P:peptidoglycan turnover"/>
    <property type="evidence" value="ECO:0007669"/>
    <property type="project" value="UniProtKB-UniRule"/>
</dbReference>
<dbReference type="GO" id="GO:0005524">
    <property type="term" value="F:ATP binding"/>
    <property type="evidence" value="ECO:0007669"/>
    <property type="project" value="UniProtKB-UniRule"/>
</dbReference>
<proteinExistence type="inferred from homology"/>
<protein>
    <recommendedName>
        <fullName evidence="9">UDP-N-acetylmuramate--L-alanyl-gamma-D-glutamyl-meso-2,6-diaminoheptandioate ligase</fullName>
        <ecNumber evidence="9">6.3.2.45</ecNumber>
    </recommendedName>
    <alternativeName>
        <fullName evidence="9">Murein peptide ligase</fullName>
    </alternativeName>
    <alternativeName>
        <fullName evidence="9">UDP-N-acetylmuramate:L-alanyl-gamma-D-glutamyl-meso-diaminopimelate ligase</fullName>
    </alternativeName>
</protein>
<dbReference type="Gene3D" id="3.90.190.20">
    <property type="entry name" value="Mur ligase, C-terminal domain"/>
    <property type="match status" value="1"/>
</dbReference>
<keyword evidence="7 9" id="KW-0131">Cell cycle</keyword>
<comment type="function">
    <text evidence="9">Reutilizes the intact tripeptide L-alanyl-gamma-D-glutamyl-meso-diaminopimelate by linking it to UDP-N-acetylmuramate.</text>
</comment>
<evidence type="ECO:0000259" key="11">
    <source>
        <dbReference type="Pfam" id="PF02875"/>
    </source>
</evidence>
<dbReference type="Gene3D" id="3.40.50.720">
    <property type="entry name" value="NAD(P)-binding Rossmann-like Domain"/>
    <property type="match status" value="1"/>
</dbReference>
<dbReference type="Pfam" id="PF01225">
    <property type="entry name" value="Mur_ligase"/>
    <property type="match status" value="1"/>
</dbReference>
<dbReference type="PANTHER" id="PTHR43445">
    <property type="entry name" value="UDP-N-ACETYLMURAMATE--L-ALANINE LIGASE-RELATED"/>
    <property type="match status" value="1"/>
</dbReference>
<organism evidence="13 14">
    <name type="scientific">Thalassotalea euphylliae</name>
    <dbReference type="NCBI Taxonomy" id="1655234"/>
    <lineage>
        <taxon>Bacteria</taxon>
        <taxon>Pseudomonadati</taxon>
        <taxon>Pseudomonadota</taxon>
        <taxon>Gammaproteobacteria</taxon>
        <taxon>Alteromonadales</taxon>
        <taxon>Colwelliaceae</taxon>
        <taxon>Thalassotalea</taxon>
    </lineage>
</organism>
<evidence type="ECO:0000256" key="4">
    <source>
        <dbReference type="ARBA" id="ARBA00022840"/>
    </source>
</evidence>
<name>A0A3E0U810_9GAMM</name>
<evidence type="ECO:0000259" key="12">
    <source>
        <dbReference type="Pfam" id="PF08245"/>
    </source>
</evidence>
<evidence type="ECO:0000313" key="14">
    <source>
        <dbReference type="Proteomes" id="UP000256899"/>
    </source>
</evidence>
<evidence type="ECO:0000256" key="6">
    <source>
        <dbReference type="ARBA" id="ARBA00022984"/>
    </source>
</evidence>
<dbReference type="InterPro" id="IPR004101">
    <property type="entry name" value="Mur_ligase_C"/>
</dbReference>
<dbReference type="SUPFAM" id="SSF53623">
    <property type="entry name" value="MurD-like peptide ligases, catalytic domain"/>
    <property type="match status" value="1"/>
</dbReference>
<dbReference type="EMBL" id="QUOT01000001">
    <property type="protein sequence ID" value="REL32677.1"/>
    <property type="molecule type" value="Genomic_DNA"/>
</dbReference>
<dbReference type="InterPro" id="IPR013221">
    <property type="entry name" value="Mur_ligase_cen"/>
</dbReference>
<evidence type="ECO:0000256" key="9">
    <source>
        <dbReference type="HAMAP-Rule" id="MF_02020"/>
    </source>
</evidence>
<dbReference type="GO" id="GO:0008360">
    <property type="term" value="P:regulation of cell shape"/>
    <property type="evidence" value="ECO:0007669"/>
    <property type="project" value="UniProtKB-KW"/>
</dbReference>
<dbReference type="Proteomes" id="UP000256899">
    <property type="component" value="Unassembled WGS sequence"/>
</dbReference>
<evidence type="ECO:0000256" key="1">
    <source>
        <dbReference type="ARBA" id="ARBA00022598"/>
    </source>
</evidence>
<reference evidence="14" key="1">
    <citation type="submission" date="2018-08" db="EMBL/GenBank/DDBJ databases">
        <title>Thalassotalea euphylliae genome.</title>
        <authorList>
            <person name="Summers S."/>
            <person name="Rice S.A."/>
            <person name="Freckelton M.L."/>
            <person name="Nedved B.T."/>
            <person name="Hadfield M.G."/>
        </authorList>
    </citation>
    <scope>NUCLEOTIDE SEQUENCE [LARGE SCALE GENOMIC DNA]</scope>
    <source>
        <strain evidence="14">H3</strain>
    </source>
</reference>
<keyword evidence="4 9" id="KW-0067">ATP-binding</keyword>
<evidence type="ECO:0000256" key="3">
    <source>
        <dbReference type="ARBA" id="ARBA00022741"/>
    </source>
</evidence>
<comment type="similarity">
    <text evidence="9">Belongs to the MurCDEF family. Mpl subfamily.</text>
</comment>
<dbReference type="Gene3D" id="3.40.1190.10">
    <property type="entry name" value="Mur-like, catalytic domain"/>
    <property type="match status" value="1"/>
</dbReference>
<evidence type="ECO:0000256" key="8">
    <source>
        <dbReference type="ARBA" id="ARBA00023316"/>
    </source>
</evidence>
<dbReference type="InterPro" id="IPR005757">
    <property type="entry name" value="Mpl"/>
</dbReference>
<dbReference type="GO" id="GO:0009252">
    <property type="term" value="P:peptidoglycan biosynthetic process"/>
    <property type="evidence" value="ECO:0007669"/>
    <property type="project" value="UniProtKB-UniRule"/>
</dbReference>
<evidence type="ECO:0000256" key="7">
    <source>
        <dbReference type="ARBA" id="ARBA00023306"/>
    </source>
</evidence>
<dbReference type="PANTHER" id="PTHR43445:SF5">
    <property type="entry name" value="UDP-N-ACETYLMURAMATE--L-ALANYL-GAMMA-D-GLUTAMYL-MESO-2,6-DIAMINOHEPTANDIOATE LIGASE"/>
    <property type="match status" value="1"/>
</dbReference>
<gene>
    <name evidence="9 13" type="primary">mpl</name>
    <name evidence="13" type="ORF">DXX94_09415</name>
</gene>
<dbReference type="GO" id="GO:0106418">
    <property type="term" value="F:UDP-N-acetylmuramate-L-alanyl-gamma-D-glutamyl-meso-2,6-diaminoheptanedioate ligase activity"/>
    <property type="evidence" value="ECO:0007669"/>
    <property type="project" value="UniProtKB-EC"/>
</dbReference>
<keyword evidence="8 9" id="KW-0961">Cell wall biogenesis/degradation</keyword>
<evidence type="ECO:0000256" key="2">
    <source>
        <dbReference type="ARBA" id="ARBA00022618"/>
    </source>
</evidence>
<feature type="domain" description="Mur ligase N-terminal catalytic" evidence="10">
    <location>
        <begin position="3"/>
        <end position="97"/>
    </location>
</feature>
<keyword evidence="3 9" id="KW-0547">Nucleotide-binding</keyword>
<dbReference type="GO" id="GO:0071555">
    <property type="term" value="P:cell wall organization"/>
    <property type="evidence" value="ECO:0007669"/>
    <property type="project" value="UniProtKB-KW"/>
</dbReference>
<keyword evidence="14" id="KW-1185">Reference proteome</keyword>
<dbReference type="EC" id="6.3.2.45" evidence="9"/>
<feature type="domain" description="Mur ligase central" evidence="12">
    <location>
        <begin position="109"/>
        <end position="299"/>
    </location>
</feature>
<keyword evidence="5 9" id="KW-0133">Cell shape</keyword>
<comment type="catalytic activity">
    <reaction evidence="9">
        <text>UDP-N-acetyl-alpha-D-muramate + L-alanyl-gamma-D-glutamyl-meso-2,6-diaminopimelate + ATP = UDP-N-acetyl-alpha-D-muramoyl-L-alanyl-gamma-D-glutamyl-meso-2,6-diaminopimelate + ADP + phosphate + H(+)</text>
        <dbReference type="Rhea" id="RHEA:29563"/>
        <dbReference type="ChEBI" id="CHEBI:15378"/>
        <dbReference type="ChEBI" id="CHEBI:30616"/>
        <dbReference type="ChEBI" id="CHEBI:43474"/>
        <dbReference type="ChEBI" id="CHEBI:61401"/>
        <dbReference type="ChEBI" id="CHEBI:70757"/>
        <dbReference type="ChEBI" id="CHEBI:83905"/>
        <dbReference type="ChEBI" id="CHEBI:456216"/>
        <dbReference type="EC" id="6.3.2.45"/>
    </reaction>
</comment>
<comment type="caution">
    <text evidence="13">The sequence shown here is derived from an EMBL/GenBank/DDBJ whole genome shotgun (WGS) entry which is preliminary data.</text>
</comment>
<dbReference type="SUPFAM" id="SSF51984">
    <property type="entry name" value="MurCD N-terminal domain"/>
    <property type="match status" value="1"/>
</dbReference>